<evidence type="ECO:0000256" key="1">
    <source>
        <dbReference type="ARBA" id="ARBA00006865"/>
    </source>
</evidence>
<feature type="domain" description="GH16" evidence="2">
    <location>
        <begin position="1"/>
        <end position="147"/>
    </location>
</feature>
<dbReference type="Gene3D" id="2.60.40.10">
    <property type="entry name" value="Immunoglobulins"/>
    <property type="match status" value="1"/>
</dbReference>
<dbReference type="Gene3D" id="2.60.120.200">
    <property type="match status" value="1"/>
</dbReference>
<dbReference type="PANTHER" id="PTHR10963">
    <property type="entry name" value="GLYCOSYL HYDROLASE-RELATED"/>
    <property type="match status" value="1"/>
</dbReference>
<dbReference type="InterPro" id="IPR050546">
    <property type="entry name" value="Glycosyl_Hydrlase_16"/>
</dbReference>
<organism evidence="3">
    <name type="scientific">marine metagenome</name>
    <dbReference type="NCBI Taxonomy" id="408172"/>
    <lineage>
        <taxon>unclassified sequences</taxon>
        <taxon>metagenomes</taxon>
        <taxon>ecological metagenomes</taxon>
    </lineage>
</organism>
<proteinExistence type="inferred from homology"/>
<dbReference type="GO" id="GO:0004553">
    <property type="term" value="F:hydrolase activity, hydrolyzing O-glycosyl compounds"/>
    <property type="evidence" value="ECO:0007669"/>
    <property type="project" value="InterPro"/>
</dbReference>
<dbReference type="InterPro" id="IPR013783">
    <property type="entry name" value="Ig-like_fold"/>
</dbReference>
<evidence type="ECO:0000313" key="3">
    <source>
        <dbReference type="EMBL" id="SUZ90591.1"/>
    </source>
</evidence>
<evidence type="ECO:0000259" key="2">
    <source>
        <dbReference type="PROSITE" id="PS51762"/>
    </source>
</evidence>
<accession>A0A381RGM3</accession>
<dbReference type="SUPFAM" id="SSF49899">
    <property type="entry name" value="Concanavalin A-like lectins/glucanases"/>
    <property type="match status" value="1"/>
</dbReference>
<comment type="similarity">
    <text evidence="1">Belongs to the glycosyl hydrolase 16 family.</text>
</comment>
<sequence length="262" mass="29107">SWPAIWMLGENISSVGWPNCGEIDIMEHVGFDGGRIHGSIHTEDYNHANNTQKSGATFIETATDSFHIYSLEWSPTYLRYLIDNISYFFVYNDSNGDVAKWPFDEPEYIILNLAIGGDWGGAQGIDPSAFPMKMLVDYVRVFKMSENFSNVQVTFQVDMKDETVSGMGVWLSGGNISSGQPGGLEMQPVSDTSIWQTTLTLPPNSSYTYKYRNGYYPDTWSGGWESVPDDCGEGQYNDRALSVAQLDTMIAAVCFGSCSECD</sequence>
<dbReference type="EMBL" id="UINC01001907">
    <property type="protein sequence ID" value="SUZ90591.1"/>
    <property type="molecule type" value="Genomic_DNA"/>
</dbReference>
<dbReference type="InterPro" id="IPR013320">
    <property type="entry name" value="ConA-like_dom_sf"/>
</dbReference>
<dbReference type="AlphaFoldDB" id="A0A381RGM3"/>
<dbReference type="PANTHER" id="PTHR10963:SF55">
    <property type="entry name" value="GLYCOSIDE HYDROLASE FAMILY 16 PROTEIN"/>
    <property type="match status" value="1"/>
</dbReference>
<feature type="non-terminal residue" evidence="3">
    <location>
        <position position="1"/>
    </location>
</feature>
<dbReference type="GO" id="GO:0005975">
    <property type="term" value="P:carbohydrate metabolic process"/>
    <property type="evidence" value="ECO:0007669"/>
    <property type="project" value="InterPro"/>
</dbReference>
<dbReference type="InterPro" id="IPR000757">
    <property type="entry name" value="Beta-glucanase-like"/>
</dbReference>
<dbReference type="Pfam" id="PF00722">
    <property type="entry name" value="Glyco_hydro_16"/>
    <property type="match status" value="1"/>
</dbReference>
<name>A0A381RGM3_9ZZZZ</name>
<gene>
    <name evidence="3" type="ORF">METZ01_LOCUS43445</name>
</gene>
<protein>
    <recommendedName>
        <fullName evidence="2">GH16 domain-containing protein</fullName>
    </recommendedName>
</protein>
<reference evidence="3" key="1">
    <citation type="submission" date="2018-05" db="EMBL/GenBank/DDBJ databases">
        <authorList>
            <person name="Lanie J.A."/>
            <person name="Ng W.-L."/>
            <person name="Kazmierczak K.M."/>
            <person name="Andrzejewski T.M."/>
            <person name="Davidsen T.M."/>
            <person name="Wayne K.J."/>
            <person name="Tettelin H."/>
            <person name="Glass J.I."/>
            <person name="Rusch D."/>
            <person name="Podicherti R."/>
            <person name="Tsui H.-C.T."/>
            <person name="Winkler M.E."/>
        </authorList>
    </citation>
    <scope>NUCLEOTIDE SEQUENCE</scope>
</reference>
<dbReference type="PROSITE" id="PS51762">
    <property type="entry name" value="GH16_2"/>
    <property type="match status" value="1"/>
</dbReference>
<dbReference type="CDD" id="cd08023">
    <property type="entry name" value="GH16_laminarinase_like"/>
    <property type="match status" value="1"/>
</dbReference>